<dbReference type="InterPro" id="IPR011990">
    <property type="entry name" value="TPR-like_helical_dom_sf"/>
</dbReference>
<proteinExistence type="predicted"/>
<dbReference type="EMBL" id="AFWT01000070">
    <property type="protein sequence ID" value="EGV27679.1"/>
    <property type="molecule type" value="Genomic_DNA"/>
</dbReference>
<dbReference type="SUPFAM" id="SSF48452">
    <property type="entry name" value="TPR-like"/>
    <property type="match status" value="1"/>
</dbReference>
<comment type="caution">
    <text evidence="2">The sequence shown here is derived from an EMBL/GenBank/DDBJ whole genome shotgun (WGS) entry which is preliminary data.</text>
</comment>
<keyword evidence="3" id="KW-1185">Reference proteome</keyword>
<name>G2E899_9GAMM</name>
<accession>G2E899</accession>
<dbReference type="eggNOG" id="COG0457">
    <property type="taxonomic scope" value="Bacteria"/>
</dbReference>
<protein>
    <submittedName>
        <fullName evidence="2">WD repeat-containing protein</fullName>
    </submittedName>
</protein>
<keyword evidence="1" id="KW-0472">Membrane</keyword>
<reference evidence="2 3" key="1">
    <citation type="submission" date="2011-06" db="EMBL/GenBank/DDBJ databases">
        <title>The draft genome of Thiorhodococcus drewsii AZ1.</title>
        <authorList>
            <consortium name="US DOE Joint Genome Institute (JGI-PGF)"/>
            <person name="Lucas S."/>
            <person name="Han J."/>
            <person name="Lapidus A."/>
            <person name="Cheng J.-F."/>
            <person name="Goodwin L."/>
            <person name="Pitluck S."/>
            <person name="Peters L."/>
            <person name="Land M.L."/>
            <person name="Hauser L."/>
            <person name="Vogl K."/>
            <person name="Liu Z."/>
            <person name="Imhoff J."/>
            <person name="Thiel V."/>
            <person name="Frigaard N.-U."/>
            <person name="Bryant D.A."/>
            <person name="Woyke T.J."/>
        </authorList>
    </citation>
    <scope>NUCLEOTIDE SEQUENCE [LARGE SCALE GENOMIC DNA]</scope>
    <source>
        <strain evidence="2 3">AZ1</strain>
    </source>
</reference>
<dbReference type="OrthoDB" id="5760984at2"/>
<dbReference type="Gene3D" id="3.40.50.300">
    <property type="entry name" value="P-loop containing nucleotide triphosphate hydrolases"/>
    <property type="match status" value="1"/>
</dbReference>
<dbReference type="STRING" id="765913.ThidrDRAFT_4513"/>
<organism evidence="2 3">
    <name type="scientific">Thiorhodococcus drewsii AZ1</name>
    <dbReference type="NCBI Taxonomy" id="765913"/>
    <lineage>
        <taxon>Bacteria</taxon>
        <taxon>Pseudomonadati</taxon>
        <taxon>Pseudomonadota</taxon>
        <taxon>Gammaproteobacteria</taxon>
        <taxon>Chromatiales</taxon>
        <taxon>Chromatiaceae</taxon>
        <taxon>Thiorhodococcus</taxon>
    </lineage>
</organism>
<dbReference type="Gene3D" id="1.25.40.10">
    <property type="entry name" value="Tetratricopeptide repeat domain"/>
    <property type="match status" value="1"/>
</dbReference>
<sequence length="636" mass="70680">MNGDFYQTGGTLALDAVSYIPRQADEDLFETIQAGEFCYVLDSRQVGKSSLMAHAKRRLEQVGIAVAAVELTALGITSNTPEQWYDALLAKLGTQFGLEDPLDDFWLEQTRLAPLPRLMDALRQVVLERLERPVAIFLDEIDVVRSLSFRTDELFAGIRELYNRRTQDPVLERLTLCLIGVVQPTDLIQDPRITPFNIGRRIELTDFTPAEATPLAQGLPGTPAQAGRLLARILYWTGGHPYLTQRLCRAVAEDGQVRNPRGVDRVCEALFFSTRARDQEHNLKFVSGHLLRSDADRAALLDLYRQIRERRRLRDDPTNLLIGVLRLAGIVRTLEGLLWVRNRIYFRAFDHDWIQANLPDAEIRRQRAAYRRGALRMGLASGAVIAILLGAIGWAYRAERVATLARGQAEELINYMLFDLRDKLLPIGRLDLLDGVARQAVKYFEQLPTSEASNETERNRGVAFDNLGGVREAQGDLAGALVAYEAALAIRERLSALDPDHADWQRGIAISHNKLGDVRKAQGDLAGALGAYKVGLAIAERLSVLDPDHADWQRDLSISHNKLGDVRKAQGDFGWGACGLRVGAGDHRATERLGPGSCRLAARPLDQPRPNWRRARSAGRSCRGACGLRGGSGDSR</sequence>
<feature type="non-terminal residue" evidence="2">
    <location>
        <position position="636"/>
    </location>
</feature>
<dbReference type="AlphaFoldDB" id="G2E899"/>
<keyword evidence="1" id="KW-0812">Transmembrane</keyword>
<dbReference type="SUPFAM" id="SSF52540">
    <property type="entry name" value="P-loop containing nucleoside triphosphate hydrolases"/>
    <property type="match status" value="1"/>
</dbReference>
<feature type="transmembrane region" description="Helical" evidence="1">
    <location>
        <begin position="320"/>
        <end position="340"/>
    </location>
</feature>
<evidence type="ECO:0000256" key="1">
    <source>
        <dbReference type="SAM" id="Phobius"/>
    </source>
</evidence>
<dbReference type="Proteomes" id="UP000004200">
    <property type="component" value="Unassembled WGS sequence"/>
</dbReference>
<dbReference type="RefSeq" id="WP_007043225.1">
    <property type="nucleotide sequence ID" value="NZ_AFWT01000070.1"/>
</dbReference>
<dbReference type="InterPro" id="IPR027417">
    <property type="entry name" value="P-loop_NTPase"/>
</dbReference>
<dbReference type="eggNOG" id="COG1672">
    <property type="taxonomic scope" value="Bacteria"/>
</dbReference>
<feature type="transmembrane region" description="Helical" evidence="1">
    <location>
        <begin position="374"/>
        <end position="396"/>
    </location>
</feature>
<keyword evidence="1" id="KW-1133">Transmembrane helix</keyword>
<gene>
    <name evidence="2" type="ORF">ThidrDRAFT_4513</name>
</gene>
<evidence type="ECO:0000313" key="3">
    <source>
        <dbReference type="Proteomes" id="UP000004200"/>
    </source>
</evidence>
<evidence type="ECO:0000313" key="2">
    <source>
        <dbReference type="EMBL" id="EGV27679.1"/>
    </source>
</evidence>
<dbReference type="Pfam" id="PF14516">
    <property type="entry name" value="AAA_35"/>
    <property type="match status" value="1"/>
</dbReference>